<evidence type="ECO:0000256" key="2">
    <source>
        <dbReference type="ARBA" id="ARBA00022679"/>
    </source>
</evidence>
<dbReference type="GO" id="GO:0046872">
    <property type="term" value="F:metal ion binding"/>
    <property type="evidence" value="ECO:0007669"/>
    <property type="project" value="UniProtKB-KW"/>
</dbReference>
<evidence type="ECO:0000313" key="12">
    <source>
        <dbReference type="Proteomes" id="UP000002675"/>
    </source>
</evidence>
<keyword evidence="6 11" id="KW-0695">RNA-directed DNA polymerase</keyword>
<dbReference type="InterPro" id="IPR051083">
    <property type="entry name" value="GrpII_Intron_Splice-Mob/Def"/>
</dbReference>
<sequence>MCRGRSRDIMKYKKLTTKAFISILSDETSDQLELLKKPIEPHGISDVKQGKLGTKSIFKLTPAKSQYLGRLNNKFFCHIQVNNSAVAYVEKKSYLDMFEPHRKNTNFLRIDIKSFFHSINREILAEALSPYVTNEIFFESGKVKQSLLDALLNLVSLRVSTEYNDQSLHNKDILPIGFKSSPVISNIVFRRFDIIIQELCARSDIIYTRYADDMLFSSPEHSKYLHTNKFLSEISYTLSLSGFKLNQAKTIKDKNMISVNGYVIESGENGNSGSIRISEKKTKKIYKLIYMMENNIPPRTIINRIFKIRDRDIIYSYDKGKRKFKDKFYKTQTLNKLTGYRAYIISLLIYNEKYHCIKEEYINEYKTLIGKLEVQIYKLVK</sequence>
<dbReference type="AlphaFoldDB" id="Q7MKL2"/>
<reference evidence="11 12" key="1">
    <citation type="journal article" date="2003" name="Genome Res.">
        <title>Comparative genome analysis of Vibrio vulnificus, a marine pathogen.</title>
        <authorList>
            <person name="Chen C.Y."/>
            <person name="Wu K.M."/>
            <person name="Chang Y.C."/>
            <person name="Chang C.H."/>
            <person name="Tsai H.C."/>
            <person name="Liao T.L."/>
            <person name="Liu Y.M."/>
            <person name="Chen H.J."/>
            <person name="Shen A.B."/>
            <person name="Li J.C."/>
            <person name="Su T.L."/>
            <person name="Shao C.P."/>
            <person name="Lee C.T."/>
            <person name="Hor L.I."/>
            <person name="Tsai S.F."/>
        </authorList>
    </citation>
    <scope>NUCLEOTIDE SEQUENCE [LARGE SCALE GENOMIC DNA]</scope>
    <source>
        <strain evidence="11 12">YJ016</strain>
    </source>
</reference>
<dbReference type="SUPFAM" id="SSF56672">
    <property type="entry name" value="DNA/RNA polymerases"/>
    <property type="match status" value="1"/>
</dbReference>
<evidence type="ECO:0000256" key="8">
    <source>
        <dbReference type="ARBA" id="ARBA00034120"/>
    </source>
</evidence>
<keyword evidence="5" id="KW-0460">Magnesium</keyword>
<dbReference type="Proteomes" id="UP000002675">
    <property type="component" value="Chromosome I"/>
</dbReference>
<evidence type="ECO:0000256" key="3">
    <source>
        <dbReference type="ARBA" id="ARBA00022695"/>
    </source>
</evidence>
<keyword evidence="4" id="KW-0479">Metal-binding</keyword>
<evidence type="ECO:0000259" key="10">
    <source>
        <dbReference type="PROSITE" id="PS50878"/>
    </source>
</evidence>
<protein>
    <recommendedName>
        <fullName evidence="1">RNA-directed DNA polymerase</fullName>
        <ecNumber evidence="1">2.7.7.49</ecNumber>
    </recommendedName>
</protein>
<dbReference type="EC" id="2.7.7.49" evidence="1"/>
<dbReference type="PANTHER" id="PTHR34047:SF7">
    <property type="entry name" value="RNA-DIRECTED DNA POLYMERASE"/>
    <property type="match status" value="1"/>
</dbReference>
<dbReference type="PROSITE" id="PS50878">
    <property type="entry name" value="RT_POL"/>
    <property type="match status" value="1"/>
</dbReference>
<proteinExistence type="inferred from homology"/>
<dbReference type="InterPro" id="IPR000123">
    <property type="entry name" value="Reverse_transcriptase_msDNA"/>
</dbReference>
<dbReference type="KEGG" id="vvy:VV1771"/>
<dbReference type="InterPro" id="IPR043502">
    <property type="entry name" value="DNA/RNA_pol_sf"/>
</dbReference>
<keyword evidence="2" id="KW-0808">Transferase</keyword>
<organism evidence="11 12">
    <name type="scientific">Vibrio vulnificus (strain YJ016)</name>
    <dbReference type="NCBI Taxonomy" id="196600"/>
    <lineage>
        <taxon>Bacteria</taxon>
        <taxon>Pseudomonadati</taxon>
        <taxon>Pseudomonadota</taxon>
        <taxon>Gammaproteobacteria</taxon>
        <taxon>Vibrionales</taxon>
        <taxon>Vibrionaceae</taxon>
        <taxon>Vibrio</taxon>
    </lineage>
</organism>
<name>Q7MKL2_VIBVY</name>
<dbReference type="GO" id="GO:0003964">
    <property type="term" value="F:RNA-directed DNA polymerase activity"/>
    <property type="evidence" value="ECO:0007669"/>
    <property type="project" value="UniProtKB-KW"/>
</dbReference>
<evidence type="ECO:0000256" key="5">
    <source>
        <dbReference type="ARBA" id="ARBA00022842"/>
    </source>
</evidence>
<dbReference type="CDD" id="cd03487">
    <property type="entry name" value="RT_Bac_retron_II"/>
    <property type="match status" value="1"/>
</dbReference>
<dbReference type="HOGENOM" id="CLU_028398_6_0_6"/>
<comment type="similarity">
    <text evidence="8">Belongs to the bacterial reverse transcriptase family.</text>
</comment>
<feature type="domain" description="Reverse transcriptase" evidence="10">
    <location>
        <begin position="1"/>
        <end position="264"/>
    </location>
</feature>
<keyword evidence="3" id="KW-0548">Nucleotidyltransferase</keyword>
<dbReference type="EMBL" id="BA000037">
    <property type="protein sequence ID" value="BAC94535.1"/>
    <property type="molecule type" value="Genomic_DNA"/>
</dbReference>
<dbReference type="GO" id="GO:0003723">
    <property type="term" value="F:RNA binding"/>
    <property type="evidence" value="ECO:0007669"/>
    <property type="project" value="InterPro"/>
</dbReference>
<comment type="catalytic activity">
    <reaction evidence="9">
        <text>DNA(n) + a 2'-deoxyribonucleoside 5'-triphosphate = DNA(n+1) + diphosphate</text>
        <dbReference type="Rhea" id="RHEA:22508"/>
        <dbReference type="Rhea" id="RHEA-COMP:17339"/>
        <dbReference type="Rhea" id="RHEA-COMP:17340"/>
        <dbReference type="ChEBI" id="CHEBI:33019"/>
        <dbReference type="ChEBI" id="CHEBI:61560"/>
        <dbReference type="ChEBI" id="CHEBI:173112"/>
        <dbReference type="EC" id="2.7.7.49"/>
    </reaction>
</comment>
<dbReference type="PANTHER" id="PTHR34047">
    <property type="entry name" value="NUCLEAR INTRON MATURASE 1, MITOCHONDRIAL-RELATED"/>
    <property type="match status" value="1"/>
</dbReference>
<dbReference type="InterPro" id="IPR000477">
    <property type="entry name" value="RT_dom"/>
</dbReference>
<evidence type="ECO:0000256" key="7">
    <source>
        <dbReference type="ARBA" id="ARBA00023118"/>
    </source>
</evidence>
<accession>Q7MKL2</accession>
<evidence type="ECO:0000256" key="4">
    <source>
        <dbReference type="ARBA" id="ARBA00022723"/>
    </source>
</evidence>
<evidence type="ECO:0000313" key="11">
    <source>
        <dbReference type="EMBL" id="BAC94535.1"/>
    </source>
</evidence>
<keyword evidence="7" id="KW-0051">Antiviral defense</keyword>
<evidence type="ECO:0000256" key="9">
    <source>
        <dbReference type="ARBA" id="ARBA00048173"/>
    </source>
</evidence>
<gene>
    <name evidence="11" type="ordered locus">VV1771</name>
</gene>
<evidence type="ECO:0000256" key="6">
    <source>
        <dbReference type="ARBA" id="ARBA00022918"/>
    </source>
</evidence>
<dbReference type="Pfam" id="PF00078">
    <property type="entry name" value="RVT_1"/>
    <property type="match status" value="1"/>
</dbReference>
<evidence type="ECO:0000256" key="1">
    <source>
        <dbReference type="ARBA" id="ARBA00012493"/>
    </source>
</evidence>
<dbReference type="GO" id="GO:0051607">
    <property type="term" value="P:defense response to virus"/>
    <property type="evidence" value="ECO:0007669"/>
    <property type="project" value="UniProtKB-KW"/>
</dbReference>